<reference evidence="3" key="1">
    <citation type="journal article" date="2014" name="Int. J. Syst. Evol. Microbiol.">
        <title>Complete genome sequence of Corynebacterium casei LMG S-19264T (=DSM 44701T), isolated from a smear-ripened cheese.</title>
        <authorList>
            <consortium name="US DOE Joint Genome Institute (JGI-PGF)"/>
            <person name="Walter F."/>
            <person name="Albersmeier A."/>
            <person name="Kalinowski J."/>
            <person name="Ruckert C."/>
        </authorList>
    </citation>
    <scope>NUCLEOTIDE SEQUENCE</scope>
    <source>
        <strain evidence="3">JCM 13583</strain>
    </source>
</reference>
<dbReference type="HAMAP" id="MF_00342">
    <property type="entry name" value="UPF0147"/>
    <property type="match status" value="1"/>
</dbReference>
<keyword evidence="4" id="KW-1185">Reference proteome</keyword>
<dbReference type="Gene3D" id="1.20.1440.50">
    <property type="entry name" value="Ta0600-like"/>
    <property type="match status" value="1"/>
</dbReference>
<dbReference type="AlphaFoldDB" id="A0AA37BRI4"/>
<organism evidence="3 4">
    <name type="scientific">Thermogymnomonas acidicola</name>
    <dbReference type="NCBI Taxonomy" id="399579"/>
    <lineage>
        <taxon>Archaea</taxon>
        <taxon>Methanobacteriati</taxon>
        <taxon>Thermoplasmatota</taxon>
        <taxon>Thermoplasmata</taxon>
        <taxon>Thermoplasmatales</taxon>
        <taxon>Thermogymnomonas</taxon>
    </lineage>
</organism>
<dbReference type="Proteomes" id="UP000632195">
    <property type="component" value="Unassembled WGS sequence"/>
</dbReference>
<evidence type="ECO:0000313" key="3">
    <source>
        <dbReference type="EMBL" id="GGM74801.1"/>
    </source>
</evidence>
<dbReference type="Pfam" id="PF03685">
    <property type="entry name" value="UPF0147"/>
    <property type="match status" value="1"/>
</dbReference>
<comment type="caution">
    <text evidence="3">The sequence shown here is derived from an EMBL/GenBank/DDBJ whole genome shotgun (WGS) entry which is preliminary data.</text>
</comment>
<dbReference type="RefSeq" id="WP_075056866.1">
    <property type="nucleotide sequence ID" value="NZ_BMNY01000001.1"/>
</dbReference>
<dbReference type="SUPFAM" id="SSF158436">
    <property type="entry name" value="Ta0600-like"/>
    <property type="match status" value="1"/>
</dbReference>
<evidence type="ECO:0000256" key="2">
    <source>
        <dbReference type="HAMAP-Rule" id="MF_00342"/>
    </source>
</evidence>
<protein>
    <recommendedName>
        <fullName evidence="2">UPF0147 protein GCM10007108_10990</fullName>
    </recommendedName>
</protein>
<reference evidence="3" key="2">
    <citation type="submission" date="2022-09" db="EMBL/GenBank/DDBJ databases">
        <authorList>
            <person name="Sun Q."/>
            <person name="Ohkuma M."/>
        </authorList>
    </citation>
    <scope>NUCLEOTIDE SEQUENCE</scope>
    <source>
        <strain evidence="3">JCM 13583</strain>
    </source>
</reference>
<comment type="similarity">
    <text evidence="1 2">Belongs to the UPF0147 family.</text>
</comment>
<dbReference type="InterPro" id="IPR005354">
    <property type="entry name" value="UPF0147"/>
</dbReference>
<dbReference type="NCBIfam" id="NF003319">
    <property type="entry name" value="PRK04330.1"/>
    <property type="match status" value="1"/>
</dbReference>
<sequence>MDQKLYEEILYLLDELSQDTSVPKNVRKSATDSKARLTNEKESLDLRCATAVSILDEMANDPNVPAHGRASLYTIISKLEALAKS</sequence>
<gene>
    <name evidence="3" type="ORF">GCM10007108_10990</name>
</gene>
<dbReference type="InterPro" id="IPR023130">
    <property type="entry name" value="Ta0600-like_sf"/>
</dbReference>
<dbReference type="EMBL" id="BMNY01000001">
    <property type="protein sequence ID" value="GGM74801.1"/>
    <property type="molecule type" value="Genomic_DNA"/>
</dbReference>
<evidence type="ECO:0000256" key="1">
    <source>
        <dbReference type="ARBA" id="ARBA00005958"/>
    </source>
</evidence>
<accession>A0AA37BRI4</accession>
<name>A0AA37BRI4_9ARCH</name>
<proteinExistence type="inferred from homology"/>
<evidence type="ECO:0000313" key="4">
    <source>
        <dbReference type="Proteomes" id="UP000632195"/>
    </source>
</evidence>